<dbReference type="GO" id="GO:0043169">
    <property type="term" value="F:cation binding"/>
    <property type="evidence" value="ECO:0007669"/>
    <property type="project" value="InterPro"/>
</dbReference>
<dbReference type="Gene3D" id="2.60.40.10">
    <property type="entry name" value="Immunoglobulins"/>
    <property type="match status" value="1"/>
</dbReference>
<dbReference type="UniPathway" id="UPA00164"/>
<comment type="similarity">
    <text evidence="3">Belongs to the glycosyl hydrolase 13 family. GlgB subfamily.</text>
</comment>
<dbReference type="InterPro" id="IPR006047">
    <property type="entry name" value="GH13_cat_dom"/>
</dbReference>
<dbReference type="InterPro" id="IPR013780">
    <property type="entry name" value="Glyco_hydro_b"/>
</dbReference>
<keyword evidence="7" id="KW-0808">Transferase</keyword>
<evidence type="ECO:0000256" key="3">
    <source>
        <dbReference type="ARBA" id="ARBA00009000"/>
    </source>
</evidence>
<evidence type="ECO:0000256" key="7">
    <source>
        <dbReference type="ARBA" id="ARBA00022679"/>
    </source>
</evidence>
<dbReference type="InterPro" id="IPR006048">
    <property type="entry name" value="A-amylase/branching_C"/>
</dbReference>
<dbReference type="GO" id="GO:0005978">
    <property type="term" value="P:glycogen biosynthetic process"/>
    <property type="evidence" value="ECO:0007669"/>
    <property type="project" value="UniProtKB-UniRule"/>
</dbReference>
<evidence type="ECO:0000256" key="10">
    <source>
        <dbReference type="NCBIfam" id="TIGR01515"/>
    </source>
</evidence>
<keyword evidence="8" id="KW-0320">Glycogen biosynthesis</keyword>
<dbReference type="RefSeq" id="WP_343251141.1">
    <property type="nucleotide sequence ID" value="NZ_HG937516.1"/>
</dbReference>
<feature type="domain" description="Glycosyl hydrolase family 13 catalytic" evidence="12">
    <location>
        <begin position="156"/>
        <end position="512"/>
    </location>
</feature>
<evidence type="ECO:0000256" key="11">
    <source>
        <dbReference type="PIRSR" id="PIRSR000463-1"/>
    </source>
</evidence>
<dbReference type="InterPro" id="IPR037439">
    <property type="entry name" value="Branching_enzy"/>
</dbReference>
<dbReference type="Pfam" id="PF00128">
    <property type="entry name" value="Alpha-amylase"/>
    <property type="match status" value="1"/>
</dbReference>
<sequence>MSQNNFLQKVVIEPESIAKNVNKFVEGNHAHLHDWLGAHVTNHGTIFRVWAPGAKSVSVMLVIGNETINRRMQLQRHGIWTCFITKLGFNTKYKYEITTQDNQKILKSDPFGFYHELEPYFDTIIYDRYKYVWRDEQYLIKRKSEDFQSAPMAIYEVHLGSWKKTADDKFLTYKQYADKLIKYVKETGYTHIELLPLAEHPFLGSWGYQITGYFAATSRYGKPDELKYLIDLAHHNNIKVIMDFVPVHFNKDDHGLYRFDGTHTVFSSAIEYDRENVLWGTANFDLGKNEVQSFLLSSLTYWIEDFHVDGFRFDAVSYILYHQGNTAGKLNTAGVSFIKNTITQIKKHHPDVLLIAEDSSNHGSVTKPITSRGLGFDLKWDLGFSNDLFRFMQRPFDERRFAPNAFNDITFSVSYNSTERFLLPFSHDEVVHLKKSLVLKSPGFYDQQIRQSKLMLGFMFGRPGKKLLFMGLDFAQNCEWNEQISLDWHLLEDPVHAKHLLFVKDLLRVYKRSNPLFERDFDQAGFEWVCVHENNNVFSFKRFAKKTDDELLMIYNFSDQYFEHYNIYLKNDATNRQPNYVYYEILNSDNLKYGGTGAINSMTKDPGVIPIQKNEHQTWIDIKLAPFAAIFLKKAFIK</sequence>
<dbReference type="PANTHER" id="PTHR43651">
    <property type="entry name" value="1,4-ALPHA-GLUCAN-BRANCHING ENZYME"/>
    <property type="match status" value="1"/>
</dbReference>
<dbReference type="AlphaFoldDB" id="A0A292IHW7"/>
<keyword evidence="9" id="KW-0119">Carbohydrate metabolism</keyword>
<dbReference type="GO" id="GO:0005829">
    <property type="term" value="C:cytosol"/>
    <property type="evidence" value="ECO:0007669"/>
    <property type="project" value="TreeGrafter"/>
</dbReference>
<feature type="active site" description="Proton donor" evidence="11">
    <location>
        <position position="357"/>
    </location>
</feature>
<evidence type="ECO:0000256" key="5">
    <source>
        <dbReference type="ARBA" id="ARBA00022600"/>
    </source>
</evidence>
<dbReference type="InterPro" id="IPR044143">
    <property type="entry name" value="GlgB_N_E_set_prok"/>
</dbReference>
<comment type="pathway">
    <text evidence="2">Glycan biosynthesis; glycogen biosynthesis.</text>
</comment>
<dbReference type="SMART" id="SM00642">
    <property type="entry name" value="Aamy"/>
    <property type="match status" value="1"/>
</dbReference>
<name>A0A292IHW7_9MOLU</name>
<dbReference type="InterPro" id="IPR004193">
    <property type="entry name" value="Glyco_hydro_13_N"/>
</dbReference>
<evidence type="ECO:0000256" key="4">
    <source>
        <dbReference type="ARBA" id="ARBA00012541"/>
    </source>
</evidence>
<evidence type="ECO:0000256" key="1">
    <source>
        <dbReference type="ARBA" id="ARBA00000826"/>
    </source>
</evidence>
<dbReference type="Gene3D" id="3.20.20.80">
    <property type="entry name" value="Glycosidases"/>
    <property type="match status" value="1"/>
</dbReference>
<feature type="active site" description="Nucleophile" evidence="11">
    <location>
        <position position="314"/>
    </location>
</feature>
<dbReference type="Gene3D" id="2.60.40.1180">
    <property type="entry name" value="Golgi alpha-mannosidase II"/>
    <property type="match status" value="1"/>
</dbReference>
<dbReference type="SUPFAM" id="SSF51445">
    <property type="entry name" value="(Trans)glycosidases"/>
    <property type="match status" value="1"/>
</dbReference>
<dbReference type="GO" id="GO:0003844">
    <property type="term" value="F:1,4-alpha-glucan branching enzyme activity"/>
    <property type="evidence" value="ECO:0007669"/>
    <property type="project" value="UniProtKB-UniRule"/>
</dbReference>
<dbReference type="CDD" id="cd02855">
    <property type="entry name" value="E_set_GBE_prok_N"/>
    <property type="match status" value="1"/>
</dbReference>
<dbReference type="Pfam" id="PF02806">
    <property type="entry name" value="Alpha-amylase_C"/>
    <property type="match status" value="1"/>
</dbReference>
<dbReference type="Pfam" id="PF02922">
    <property type="entry name" value="CBM_48"/>
    <property type="match status" value="1"/>
</dbReference>
<dbReference type="InterPro" id="IPR013783">
    <property type="entry name" value="Ig-like_fold"/>
</dbReference>
<evidence type="ECO:0000313" key="13">
    <source>
        <dbReference type="EMBL" id="CDN40521.1"/>
    </source>
</evidence>
<dbReference type="KEGG" id="mamp:MAMA39_04010"/>
<keyword evidence="14" id="KW-1185">Reference proteome</keyword>
<dbReference type="PANTHER" id="PTHR43651:SF3">
    <property type="entry name" value="1,4-ALPHA-GLUCAN-BRANCHING ENZYME"/>
    <property type="match status" value="1"/>
</dbReference>
<keyword evidence="5" id="KW-0321">Glycogen metabolism</keyword>
<evidence type="ECO:0000259" key="12">
    <source>
        <dbReference type="SMART" id="SM00642"/>
    </source>
</evidence>
<evidence type="ECO:0000256" key="2">
    <source>
        <dbReference type="ARBA" id="ARBA00004964"/>
    </source>
</evidence>
<evidence type="ECO:0000313" key="14">
    <source>
        <dbReference type="Proteomes" id="UP000261764"/>
    </source>
</evidence>
<dbReference type="EC" id="2.4.1.18" evidence="4 10"/>
<dbReference type="InterPro" id="IPR017853">
    <property type="entry name" value="GH"/>
</dbReference>
<accession>A0A292IHW7</accession>
<dbReference type="NCBIfam" id="NF008967">
    <property type="entry name" value="PRK12313.1"/>
    <property type="match status" value="1"/>
</dbReference>
<evidence type="ECO:0000256" key="6">
    <source>
        <dbReference type="ARBA" id="ARBA00022676"/>
    </source>
</evidence>
<dbReference type="NCBIfam" id="TIGR01515">
    <property type="entry name" value="branching_enzym"/>
    <property type="match status" value="1"/>
</dbReference>
<dbReference type="SUPFAM" id="SSF51011">
    <property type="entry name" value="Glycosyl hydrolase domain"/>
    <property type="match status" value="1"/>
</dbReference>
<comment type="catalytic activity">
    <reaction evidence="1">
        <text>Transfers a segment of a (1-&gt;4)-alpha-D-glucan chain to a primary hydroxy group in a similar glucan chain.</text>
        <dbReference type="EC" id="2.4.1.18"/>
    </reaction>
</comment>
<dbReference type="Proteomes" id="UP000261764">
    <property type="component" value="Chromosome I"/>
</dbReference>
<gene>
    <name evidence="13" type="ORF">MAMA39_04010</name>
</gene>
<protein>
    <recommendedName>
        <fullName evidence="4 10">1,4-alpha-glucan branching enzyme</fullName>
        <ecNumber evidence="4 10">2.4.1.18</ecNumber>
    </recommendedName>
</protein>
<dbReference type="InterPro" id="IPR006407">
    <property type="entry name" value="GlgB"/>
</dbReference>
<evidence type="ECO:0000256" key="9">
    <source>
        <dbReference type="ARBA" id="ARBA00023277"/>
    </source>
</evidence>
<dbReference type="CDD" id="cd11322">
    <property type="entry name" value="AmyAc_Glg_BE"/>
    <property type="match status" value="1"/>
</dbReference>
<dbReference type="GO" id="GO:0004553">
    <property type="term" value="F:hydrolase activity, hydrolyzing O-glycosyl compounds"/>
    <property type="evidence" value="ECO:0007669"/>
    <property type="project" value="InterPro"/>
</dbReference>
<keyword evidence="6" id="KW-0328">Glycosyltransferase</keyword>
<proteinExistence type="inferred from homology"/>
<reference evidence="13 14" key="1">
    <citation type="journal article" date="2015" name="Clin. Infect. Dis.">
        <title>Genomic Investigations unmask Mycoplasma amphoriforme, a new respiratory pathogen.</title>
        <authorList>
            <person name="Gillespie S.H."/>
            <person name="Ling C.L."/>
            <person name="Oravcova K."/>
            <person name="Pinheiro M."/>
            <person name="Wells L."/>
            <person name="Bryant J.M."/>
            <person name="McHugh T.D."/>
            <person name="Bebear C."/>
            <person name="Webster D."/>
            <person name="Harris S.R."/>
            <person name="Seth-Smith H.M."/>
            <person name="Thomson N.R."/>
        </authorList>
    </citation>
    <scope>NUCLEOTIDE SEQUENCE [LARGE SCALE GENOMIC DNA]</scope>
    <source>
        <strain evidence="13 14">A39</strain>
    </source>
</reference>
<evidence type="ECO:0000256" key="8">
    <source>
        <dbReference type="ARBA" id="ARBA00023056"/>
    </source>
</evidence>
<dbReference type="PIRSF" id="PIRSF000463">
    <property type="entry name" value="GlgB"/>
    <property type="match status" value="1"/>
</dbReference>
<organism evidence="13 14">
    <name type="scientific">Mycoplasma amphoriforme A39</name>
    <dbReference type="NCBI Taxonomy" id="572419"/>
    <lineage>
        <taxon>Bacteria</taxon>
        <taxon>Bacillati</taxon>
        <taxon>Mycoplasmatota</taxon>
        <taxon>Mollicutes</taxon>
        <taxon>Mycoplasmataceae</taxon>
        <taxon>Mycoplasma</taxon>
    </lineage>
</organism>
<dbReference type="EMBL" id="HG937516">
    <property type="protein sequence ID" value="CDN40521.1"/>
    <property type="molecule type" value="Genomic_DNA"/>
</dbReference>